<comment type="caution">
    <text evidence="1">The sequence shown here is derived from an EMBL/GenBank/DDBJ whole genome shotgun (WGS) entry which is preliminary data.</text>
</comment>
<gene>
    <name evidence="1" type="ORF">SMN809_LOCUS54716</name>
</gene>
<accession>A0A8S3CY62</accession>
<evidence type="ECO:0000313" key="1">
    <source>
        <dbReference type="EMBL" id="CAF4962965.1"/>
    </source>
</evidence>
<organism evidence="1 2">
    <name type="scientific">Rotaria magnacalcarata</name>
    <dbReference type="NCBI Taxonomy" id="392030"/>
    <lineage>
        <taxon>Eukaryota</taxon>
        <taxon>Metazoa</taxon>
        <taxon>Spiralia</taxon>
        <taxon>Gnathifera</taxon>
        <taxon>Rotifera</taxon>
        <taxon>Eurotatoria</taxon>
        <taxon>Bdelloidea</taxon>
        <taxon>Philodinida</taxon>
        <taxon>Philodinidae</taxon>
        <taxon>Rotaria</taxon>
    </lineage>
</organism>
<evidence type="ECO:0000313" key="2">
    <source>
        <dbReference type="Proteomes" id="UP000676336"/>
    </source>
</evidence>
<reference evidence="1" key="1">
    <citation type="submission" date="2021-02" db="EMBL/GenBank/DDBJ databases">
        <authorList>
            <person name="Nowell W R."/>
        </authorList>
    </citation>
    <scope>NUCLEOTIDE SEQUENCE</scope>
</reference>
<proteinExistence type="predicted"/>
<dbReference type="AlphaFoldDB" id="A0A8S3CY62"/>
<protein>
    <submittedName>
        <fullName evidence="1">Uncharacterized protein</fullName>
    </submittedName>
</protein>
<dbReference type="EMBL" id="CAJOBI010191582">
    <property type="protein sequence ID" value="CAF4962965.1"/>
    <property type="molecule type" value="Genomic_DNA"/>
</dbReference>
<dbReference type="Proteomes" id="UP000676336">
    <property type="component" value="Unassembled WGS sequence"/>
</dbReference>
<feature type="non-terminal residue" evidence="1">
    <location>
        <position position="54"/>
    </location>
</feature>
<name>A0A8S3CY62_9BILA</name>
<sequence>MFSFTQKYIDEEPSKWIVRQAYELIDKRENFGQNNRTDLMQLMLESASKDDAIE</sequence>